<dbReference type="EMBL" id="MNAD01000659">
    <property type="protein sequence ID" value="OJT11332.1"/>
    <property type="molecule type" value="Genomic_DNA"/>
</dbReference>
<dbReference type="AlphaFoldDB" id="A0A1M2VUW9"/>
<evidence type="ECO:0000313" key="2">
    <source>
        <dbReference type="Proteomes" id="UP000184267"/>
    </source>
</evidence>
<gene>
    <name evidence="1" type="ORF">TRAPUB_12132</name>
</gene>
<accession>A0A1M2VUW9</accession>
<keyword evidence="2" id="KW-1185">Reference proteome</keyword>
<proteinExistence type="predicted"/>
<dbReference type="OMA" id="QANTADW"/>
<comment type="caution">
    <text evidence="1">The sequence shown here is derived from an EMBL/GenBank/DDBJ whole genome shotgun (WGS) entry which is preliminary data.</text>
</comment>
<evidence type="ECO:0000313" key="1">
    <source>
        <dbReference type="EMBL" id="OJT11332.1"/>
    </source>
</evidence>
<sequence length="167" mass="18910">MEEHSSGIWAEQSVFSVASYPHCSLLNVFVKMISKTGTRFHAHNQANTADWEYQSKEWDVLDSGSCVAVTKIGQLPAGMTAKDIDVLLEKIPLTVPDVDRPRFHDQFTCLVWFRAAIRRLHIARILGVIDLDLLEESLRVKATGEQYANVMRTRQGPAIMQPSDYTY</sequence>
<reference evidence="1 2" key="1">
    <citation type="submission" date="2016-10" db="EMBL/GenBank/DDBJ databases">
        <title>Genome sequence of the basidiomycete white-rot fungus Trametes pubescens.</title>
        <authorList>
            <person name="Makela M.R."/>
            <person name="Granchi Z."/>
            <person name="Peng M."/>
            <person name="De Vries R.P."/>
            <person name="Grigoriev I."/>
            <person name="Riley R."/>
            <person name="Hilden K."/>
        </authorList>
    </citation>
    <scope>NUCLEOTIDE SEQUENCE [LARGE SCALE GENOMIC DNA]</scope>
    <source>
        <strain evidence="1 2">FBCC735</strain>
    </source>
</reference>
<name>A0A1M2VUW9_TRAPU</name>
<protein>
    <submittedName>
        <fullName evidence="1">Uncharacterized protein</fullName>
    </submittedName>
</protein>
<dbReference type="Proteomes" id="UP000184267">
    <property type="component" value="Unassembled WGS sequence"/>
</dbReference>
<organism evidence="1 2">
    <name type="scientific">Trametes pubescens</name>
    <name type="common">White-rot fungus</name>
    <dbReference type="NCBI Taxonomy" id="154538"/>
    <lineage>
        <taxon>Eukaryota</taxon>
        <taxon>Fungi</taxon>
        <taxon>Dikarya</taxon>
        <taxon>Basidiomycota</taxon>
        <taxon>Agaricomycotina</taxon>
        <taxon>Agaricomycetes</taxon>
        <taxon>Polyporales</taxon>
        <taxon>Polyporaceae</taxon>
        <taxon>Trametes</taxon>
    </lineage>
</organism>
<dbReference type="OrthoDB" id="3016366at2759"/>